<keyword evidence="1" id="KW-0472">Membrane</keyword>
<feature type="transmembrane region" description="Helical" evidence="1">
    <location>
        <begin position="81"/>
        <end position="101"/>
    </location>
</feature>
<feature type="transmembrane region" description="Helical" evidence="1">
    <location>
        <begin position="41"/>
        <end position="61"/>
    </location>
</feature>
<evidence type="ECO:0000256" key="1">
    <source>
        <dbReference type="SAM" id="Phobius"/>
    </source>
</evidence>
<sequence length="152" mass="16116">MALIASSFAAGLLFGLGLIISQMVNPAKVLAFLDIFGNWDPSLAFVMGGAVLVSALGYAYAKRRGVPVLAPKLEIPTRRDLEPRLLTGAAIFGIGWGLVGLCPGPALTILPFGHWQAFVFVAALLAGMAIFRFVPADWPQSTFRRSAKEAGT</sequence>
<dbReference type="InterPro" id="IPR046513">
    <property type="entry name" value="DUF6691"/>
</dbReference>
<evidence type="ECO:0008006" key="4">
    <source>
        <dbReference type="Google" id="ProtNLM"/>
    </source>
</evidence>
<protein>
    <recommendedName>
        <fullName evidence="4">YeeE/YedE family protein</fullName>
    </recommendedName>
</protein>
<gene>
    <name evidence="2" type="ORF">GMJLKIPL_3988</name>
</gene>
<reference evidence="2" key="2">
    <citation type="submission" date="2021-08" db="EMBL/GenBank/DDBJ databases">
        <authorList>
            <person name="Tani A."/>
            <person name="Ola A."/>
            <person name="Ogura Y."/>
            <person name="Katsura K."/>
            <person name="Hayashi T."/>
        </authorList>
    </citation>
    <scope>NUCLEOTIDE SEQUENCE</scope>
    <source>
        <strain evidence="2">DSM 17168</strain>
    </source>
</reference>
<evidence type="ECO:0000313" key="3">
    <source>
        <dbReference type="Proteomes" id="UP001055153"/>
    </source>
</evidence>
<dbReference type="Pfam" id="PF20398">
    <property type="entry name" value="DUF6691"/>
    <property type="match status" value="1"/>
</dbReference>
<keyword evidence="1" id="KW-1133">Transmembrane helix</keyword>
<keyword evidence="1" id="KW-0812">Transmembrane</keyword>
<organism evidence="2 3">
    <name type="scientific">Methylobacterium isbiliense</name>
    <dbReference type="NCBI Taxonomy" id="315478"/>
    <lineage>
        <taxon>Bacteria</taxon>
        <taxon>Pseudomonadati</taxon>
        <taxon>Pseudomonadota</taxon>
        <taxon>Alphaproteobacteria</taxon>
        <taxon>Hyphomicrobiales</taxon>
        <taxon>Methylobacteriaceae</taxon>
        <taxon>Methylobacterium</taxon>
    </lineage>
</organism>
<keyword evidence="3" id="KW-1185">Reference proteome</keyword>
<dbReference type="RefSeq" id="WP_238237372.1">
    <property type="nucleotide sequence ID" value="NZ_BPQQ01000046.1"/>
</dbReference>
<accession>A0ABQ4SHL5</accession>
<reference evidence="2" key="1">
    <citation type="journal article" date="2021" name="Front. Microbiol.">
        <title>Comprehensive Comparative Genomics and Phenotyping of Methylobacterium Species.</title>
        <authorList>
            <person name="Alessa O."/>
            <person name="Ogura Y."/>
            <person name="Fujitani Y."/>
            <person name="Takami H."/>
            <person name="Hayashi T."/>
            <person name="Sahin N."/>
            <person name="Tani A."/>
        </authorList>
    </citation>
    <scope>NUCLEOTIDE SEQUENCE</scope>
    <source>
        <strain evidence="2">DSM 17168</strain>
    </source>
</reference>
<evidence type="ECO:0000313" key="2">
    <source>
        <dbReference type="EMBL" id="GJE02044.1"/>
    </source>
</evidence>
<feature type="transmembrane region" description="Helical" evidence="1">
    <location>
        <begin position="113"/>
        <end position="134"/>
    </location>
</feature>
<comment type="caution">
    <text evidence="2">The sequence shown here is derived from an EMBL/GenBank/DDBJ whole genome shotgun (WGS) entry which is preliminary data.</text>
</comment>
<dbReference type="Proteomes" id="UP001055153">
    <property type="component" value="Unassembled WGS sequence"/>
</dbReference>
<name>A0ABQ4SHL5_9HYPH</name>
<proteinExistence type="predicted"/>
<dbReference type="EMBL" id="BPQQ01000046">
    <property type="protein sequence ID" value="GJE02044.1"/>
    <property type="molecule type" value="Genomic_DNA"/>
</dbReference>